<accession>A0A2U1JCK2</accession>
<dbReference type="Proteomes" id="UP000245591">
    <property type="component" value="Unassembled WGS sequence"/>
</dbReference>
<reference evidence="2 3" key="1">
    <citation type="journal article" date="2018" name="MBio">
        <title>Comparative Genomics Reveals the Core Gene Toolbox for the Fungus-Insect Symbiosis.</title>
        <authorList>
            <person name="Wang Y."/>
            <person name="Stata M."/>
            <person name="Wang W."/>
            <person name="Stajich J.E."/>
            <person name="White M.M."/>
            <person name="Moncalvo J.M."/>
        </authorList>
    </citation>
    <scope>NUCLEOTIDE SEQUENCE [LARGE SCALE GENOMIC DNA]</scope>
    <source>
        <strain evidence="2 3">AUS-126-30</strain>
    </source>
</reference>
<gene>
    <name evidence="2" type="ORF">BB558_001089</name>
</gene>
<keyword evidence="3" id="KW-1185">Reference proteome</keyword>
<feature type="region of interest" description="Disordered" evidence="1">
    <location>
        <begin position="219"/>
        <end position="258"/>
    </location>
</feature>
<name>A0A2U1JCK2_SMIAN</name>
<feature type="compositionally biased region" description="Polar residues" evidence="1">
    <location>
        <begin position="220"/>
        <end position="229"/>
    </location>
</feature>
<evidence type="ECO:0000313" key="2">
    <source>
        <dbReference type="EMBL" id="PWA02754.1"/>
    </source>
</evidence>
<sequence length="299" mass="33487">MSNEQHGPEHPEQLSIEALQLKIQEITEAFEILQNSSNANIQTEPNPLSNQKIDTQLPARNSLRLMSLSKTSSLAFVGIRATDQQLGKNCLYIEELSRGFADIPTPTESESKSIAQEIAGSAQDLLRLAFHYTHWWKMPEEVQQLKVLVLTKKQQPPNLIQNKLKTDSCFILALPTSWKNPNSQKRVTDLLGLLSATDQVEATRDLITNSTGANKKTIASVGTQPQDGVTQEDMDKRGSETATDHRTQEETTVTTSINPAKIKEALNKVHRGFRVVQGKIRRERDSTFVESNDLLYLLE</sequence>
<evidence type="ECO:0000313" key="3">
    <source>
        <dbReference type="Proteomes" id="UP000245591"/>
    </source>
</evidence>
<feature type="non-terminal residue" evidence="2">
    <location>
        <position position="299"/>
    </location>
</feature>
<dbReference type="EMBL" id="MBFU01000057">
    <property type="protein sequence ID" value="PWA02754.1"/>
    <property type="molecule type" value="Genomic_DNA"/>
</dbReference>
<comment type="caution">
    <text evidence="2">The sequence shown here is derived from an EMBL/GenBank/DDBJ whole genome shotgun (WGS) entry which is preliminary data.</text>
</comment>
<organism evidence="2 3">
    <name type="scientific">Smittium angustum</name>
    <dbReference type="NCBI Taxonomy" id="133377"/>
    <lineage>
        <taxon>Eukaryota</taxon>
        <taxon>Fungi</taxon>
        <taxon>Fungi incertae sedis</taxon>
        <taxon>Zoopagomycota</taxon>
        <taxon>Kickxellomycotina</taxon>
        <taxon>Harpellomycetes</taxon>
        <taxon>Harpellales</taxon>
        <taxon>Legeriomycetaceae</taxon>
        <taxon>Smittium</taxon>
    </lineage>
</organism>
<evidence type="ECO:0000256" key="1">
    <source>
        <dbReference type="SAM" id="MobiDB-lite"/>
    </source>
</evidence>
<feature type="compositionally biased region" description="Basic and acidic residues" evidence="1">
    <location>
        <begin position="233"/>
        <end position="249"/>
    </location>
</feature>
<dbReference type="AlphaFoldDB" id="A0A2U1JCK2"/>
<protein>
    <submittedName>
        <fullName evidence="2">Uncharacterized protein</fullName>
    </submittedName>
</protein>
<proteinExistence type="predicted"/>